<dbReference type="Proteomes" id="UP001556098">
    <property type="component" value="Unassembled WGS sequence"/>
</dbReference>
<gene>
    <name evidence="2" type="ORF">AB2B41_04780</name>
</gene>
<protein>
    <recommendedName>
        <fullName evidence="4">Transposase</fullName>
    </recommendedName>
</protein>
<organism evidence="2 3">
    <name type="scientific">Sulfitobacter sediminis</name>
    <dbReference type="NCBI Taxonomy" id="3234186"/>
    <lineage>
        <taxon>Bacteria</taxon>
        <taxon>Pseudomonadati</taxon>
        <taxon>Pseudomonadota</taxon>
        <taxon>Alphaproteobacteria</taxon>
        <taxon>Rhodobacterales</taxon>
        <taxon>Roseobacteraceae</taxon>
        <taxon>Sulfitobacter</taxon>
    </lineage>
</organism>
<evidence type="ECO:0000313" key="3">
    <source>
        <dbReference type="Proteomes" id="UP001556098"/>
    </source>
</evidence>
<sequence length="87" mass="9423">MSIRTDRLTDPQAAGPVRSRSFIPKGNGKTRHEGIGGLIKLVLGALAARLTGRWRKTPLFNPETAEPIAPVTLVPREEKQQLLAANA</sequence>
<evidence type="ECO:0008006" key="4">
    <source>
        <dbReference type="Google" id="ProtNLM"/>
    </source>
</evidence>
<name>A0ABV3RK38_9RHOB</name>
<reference evidence="2 3" key="1">
    <citation type="submission" date="2024-07" db="EMBL/GenBank/DDBJ databases">
        <title>Marimonas sp.nov., isolated from tidal-flat sediment.</title>
        <authorList>
            <person name="Jayan J.N."/>
            <person name="Lee S.S."/>
        </authorList>
    </citation>
    <scope>NUCLEOTIDE SEQUENCE [LARGE SCALE GENOMIC DNA]</scope>
    <source>
        <strain evidence="2 3">MJW-29</strain>
    </source>
</reference>
<accession>A0ABV3RK38</accession>
<evidence type="ECO:0000256" key="1">
    <source>
        <dbReference type="SAM" id="MobiDB-lite"/>
    </source>
</evidence>
<evidence type="ECO:0000313" key="2">
    <source>
        <dbReference type="EMBL" id="MEW9918903.1"/>
    </source>
</evidence>
<dbReference type="EMBL" id="JBFNXX010000003">
    <property type="protein sequence ID" value="MEW9918903.1"/>
    <property type="molecule type" value="Genomic_DNA"/>
</dbReference>
<comment type="caution">
    <text evidence="2">The sequence shown here is derived from an EMBL/GenBank/DDBJ whole genome shotgun (WGS) entry which is preliminary data.</text>
</comment>
<keyword evidence="3" id="KW-1185">Reference proteome</keyword>
<proteinExistence type="predicted"/>
<dbReference type="RefSeq" id="WP_367876608.1">
    <property type="nucleotide sequence ID" value="NZ_JBFNXX010000003.1"/>
</dbReference>
<feature type="region of interest" description="Disordered" evidence="1">
    <location>
        <begin position="1"/>
        <end position="29"/>
    </location>
</feature>